<sequence length="254" mass="27709">MVSELDLQLPKLDLRDARIWLSGSIPEPAGESPDIRATLEAWSGSELERGILGFVQEFASLAMTYGGQIIHGCHPSFTPILLDCVRGRNDVSTDLLELCASRYFVNPDDNDWNRWSRHSKTTLIESTGGNADDRDTSLAVLRDYMAKQCTAFVAVGGRWWSSVPGRAGVPREFERAKAAGVPCFILGGFGGASQTYVQENPDWAEDLNNGLSRKENEELSRTTNFALAAGRIASQLQILSSSTGEQGFNGMSGM</sequence>
<dbReference type="Proteomes" id="UP001500840">
    <property type="component" value="Unassembled WGS sequence"/>
</dbReference>
<dbReference type="InterPro" id="IPR041160">
    <property type="entry name" value="LD_cluster2"/>
</dbReference>
<comment type="caution">
    <text evidence="1">The sequence shown here is derived from an EMBL/GenBank/DDBJ whole genome shotgun (WGS) entry which is preliminary data.</text>
</comment>
<proteinExistence type="predicted"/>
<name>A0ABP8NE72_9BACT</name>
<evidence type="ECO:0000313" key="2">
    <source>
        <dbReference type="Proteomes" id="UP001500840"/>
    </source>
</evidence>
<gene>
    <name evidence="1" type="ORF">GCM10023156_54070</name>
</gene>
<protein>
    <submittedName>
        <fullName evidence="1">Uncharacterized protein</fullName>
    </submittedName>
</protein>
<dbReference type="EMBL" id="BAABGA010000077">
    <property type="protein sequence ID" value="GAA4465840.1"/>
    <property type="molecule type" value="Genomic_DNA"/>
</dbReference>
<organism evidence="1 2">
    <name type="scientific">Novipirellula rosea</name>
    <dbReference type="NCBI Taxonomy" id="1031540"/>
    <lineage>
        <taxon>Bacteria</taxon>
        <taxon>Pseudomonadati</taxon>
        <taxon>Planctomycetota</taxon>
        <taxon>Planctomycetia</taxon>
        <taxon>Pirellulales</taxon>
        <taxon>Pirellulaceae</taxon>
        <taxon>Novipirellula</taxon>
    </lineage>
</organism>
<dbReference type="Pfam" id="PF18163">
    <property type="entry name" value="LD_cluster2"/>
    <property type="match status" value="1"/>
</dbReference>
<evidence type="ECO:0000313" key="1">
    <source>
        <dbReference type="EMBL" id="GAA4465840.1"/>
    </source>
</evidence>
<accession>A0ABP8NE72</accession>
<reference evidence="2" key="1">
    <citation type="journal article" date="2019" name="Int. J. Syst. Evol. Microbiol.">
        <title>The Global Catalogue of Microorganisms (GCM) 10K type strain sequencing project: providing services to taxonomists for standard genome sequencing and annotation.</title>
        <authorList>
            <consortium name="The Broad Institute Genomics Platform"/>
            <consortium name="The Broad Institute Genome Sequencing Center for Infectious Disease"/>
            <person name="Wu L."/>
            <person name="Ma J."/>
        </authorList>
    </citation>
    <scope>NUCLEOTIDE SEQUENCE [LARGE SCALE GENOMIC DNA]</scope>
    <source>
        <strain evidence="2">JCM 17759</strain>
    </source>
</reference>
<keyword evidence="2" id="KW-1185">Reference proteome</keyword>